<evidence type="ECO:0000313" key="2">
    <source>
        <dbReference type="Proteomes" id="UP000798662"/>
    </source>
</evidence>
<sequence>MAPALRAVVACVPRVPPVAFESEVLIPARTYPVCNASPGGVWNATVEAWKSTVANKCDVEAEVQRQCGLTRYTCCTEVVVDDVDATTVTTCDLESGLCAVLDQTHGAVLIGAAAATGCATEGTARTADDRCQCLKVPAPAGTWAFPTPCVLLLRDHRLVDGATGRPTVDTAPFGPYLAKALTRPRTDAVVLPGDEPPPCIRRPPRPNVRTCVPAAAAVDRVLAVFEGCVASLEPGGAGDGSPGQCCLAPIRDTNSFLSCLVGGDCVRVADGLAVLNDAAALPGCVTVGEAVQPPGAGTSPICPCVVGAAQTAGCVAVGAVPREAPPAIRGGCVAVASGAGGGLPQGGEFAPSLDVCAA</sequence>
<evidence type="ECO:0000313" key="1">
    <source>
        <dbReference type="EMBL" id="KAK1859350.1"/>
    </source>
</evidence>
<dbReference type="EMBL" id="CM020618">
    <property type="protein sequence ID" value="KAK1859350.1"/>
    <property type="molecule type" value="Genomic_DNA"/>
</dbReference>
<keyword evidence="2" id="KW-1185">Reference proteome</keyword>
<comment type="caution">
    <text evidence="1">The sequence shown here is derived from an EMBL/GenBank/DDBJ whole genome shotgun (WGS) entry which is preliminary data.</text>
</comment>
<accession>A0ACC3BN08</accession>
<protein>
    <submittedName>
        <fullName evidence="1">Uncharacterized protein</fullName>
    </submittedName>
</protein>
<organism evidence="1 2">
    <name type="scientific">Pyropia yezoensis</name>
    <name type="common">Susabi-nori</name>
    <name type="synonym">Porphyra yezoensis</name>
    <dbReference type="NCBI Taxonomy" id="2788"/>
    <lineage>
        <taxon>Eukaryota</taxon>
        <taxon>Rhodophyta</taxon>
        <taxon>Bangiophyceae</taxon>
        <taxon>Bangiales</taxon>
        <taxon>Bangiaceae</taxon>
        <taxon>Pyropia</taxon>
    </lineage>
</organism>
<dbReference type="Proteomes" id="UP000798662">
    <property type="component" value="Chromosome 1"/>
</dbReference>
<name>A0ACC3BN08_PYRYE</name>
<reference evidence="1" key="1">
    <citation type="submission" date="2019-11" db="EMBL/GenBank/DDBJ databases">
        <title>Nori genome reveals adaptations in red seaweeds to the harsh intertidal environment.</title>
        <authorList>
            <person name="Wang D."/>
            <person name="Mao Y."/>
        </authorList>
    </citation>
    <scope>NUCLEOTIDE SEQUENCE</scope>
    <source>
        <tissue evidence="1">Gametophyte</tissue>
    </source>
</reference>
<gene>
    <name evidence="1" type="ORF">I4F81_001947</name>
</gene>
<proteinExistence type="predicted"/>